<feature type="region of interest" description="Disordered" evidence="10">
    <location>
        <begin position="1"/>
        <end position="52"/>
    </location>
</feature>
<dbReference type="Proteomes" id="UP000002037">
    <property type="component" value="Unassembled WGS sequence"/>
</dbReference>
<evidence type="ECO:0000256" key="2">
    <source>
        <dbReference type="ARBA" id="ARBA00008174"/>
    </source>
</evidence>
<keyword evidence="6" id="KW-0234">DNA repair</keyword>
<feature type="compositionally biased region" description="Polar residues" evidence="10">
    <location>
        <begin position="1216"/>
        <end position="1228"/>
    </location>
</feature>
<dbReference type="GO" id="GO:0003677">
    <property type="term" value="F:DNA binding"/>
    <property type="evidence" value="ECO:0007669"/>
    <property type="project" value="TreeGrafter"/>
</dbReference>
<feature type="compositionally biased region" description="Acidic residues" evidence="10">
    <location>
        <begin position="8"/>
        <end position="18"/>
    </location>
</feature>
<feature type="compositionally biased region" description="Low complexity" evidence="10">
    <location>
        <begin position="32"/>
        <end position="43"/>
    </location>
</feature>
<evidence type="ECO:0000259" key="11">
    <source>
        <dbReference type="Pfam" id="PF04821"/>
    </source>
</evidence>
<dbReference type="eggNOG" id="KOG1974">
    <property type="taxonomic scope" value="Eukaryota"/>
</dbReference>
<name>C5M8J4_CANTT</name>
<dbReference type="PANTHER" id="PTHR22940">
    <property type="entry name" value="TIMEOUT/TIMELESS-2"/>
    <property type="match status" value="1"/>
</dbReference>
<dbReference type="HOGENOM" id="CLU_008440_0_0_1"/>
<dbReference type="GO" id="GO:0031298">
    <property type="term" value="C:replication fork protection complex"/>
    <property type="evidence" value="ECO:0007669"/>
    <property type="project" value="TreeGrafter"/>
</dbReference>
<accession>C5M8J4</accession>
<evidence type="ECO:0000313" key="12">
    <source>
        <dbReference type="EMBL" id="EER33898.1"/>
    </source>
</evidence>
<keyword evidence="9" id="KW-0131">Cell cycle</keyword>
<gene>
    <name evidence="12" type="ORF">CTRG_02716</name>
</gene>
<keyword evidence="8" id="KW-0469">Meiosis</keyword>
<dbReference type="GO" id="GO:0006281">
    <property type="term" value="P:DNA repair"/>
    <property type="evidence" value="ECO:0007669"/>
    <property type="project" value="UniProtKB-KW"/>
</dbReference>
<proteinExistence type="inferred from homology"/>
<comment type="similarity">
    <text evidence="2">Belongs to the timeless family.</text>
</comment>
<evidence type="ECO:0000256" key="5">
    <source>
        <dbReference type="ARBA" id="ARBA00022880"/>
    </source>
</evidence>
<dbReference type="Pfam" id="PF04821">
    <property type="entry name" value="TIMELESS"/>
    <property type="match status" value="1"/>
</dbReference>
<evidence type="ECO:0000256" key="3">
    <source>
        <dbReference type="ARBA" id="ARBA00021529"/>
    </source>
</evidence>
<keyword evidence="4" id="KW-0227">DNA damage</keyword>
<protein>
    <recommendedName>
        <fullName evidence="3">Topoisomerase 1-associated factor 1</fullName>
    </recommendedName>
</protein>
<comment type="subcellular location">
    <subcellularLocation>
        <location evidence="1">Nucleus</location>
    </subcellularLocation>
</comment>
<evidence type="ECO:0000256" key="1">
    <source>
        <dbReference type="ARBA" id="ARBA00004123"/>
    </source>
</evidence>
<keyword evidence="5" id="KW-0236">DNA replication inhibitor</keyword>
<feature type="compositionally biased region" description="Basic and acidic residues" evidence="10">
    <location>
        <begin position="1064"/>
        <end position="1076"/>
    </location>
</feature>
<feature type="region of interest" description="Disordered" evidence="10">
    <location>
        <begin position="1062"/>
        <end position="1114"/>
    </location>
</feature>
<dbReference type="InterPro" id="IPR044998">
    <property type="entry name" value="Timeless"/>
</dbReference>
<evidence type="ECO:0000256" key="6">
    <source>
        <dbReference type="ARBA" id="ARBA00023204"/>
    </source>
</evidence>
<reference evidence="12 13" key="1">
    <citation type="journal article" date="2009" name="Nature">
        <title>Evolution of pathogenicity and sexual reproduction in eight Candida genomes.</title>
        <authorList>
            <person name="Butler G."/>
            <person name="Rasmussen M.D."/>
            <person name="Lin M.F."/>
            <person name="Santos M.A."/>
            <person name="Sakthikumar S."/>
            <person name="Munro C.A."/>
            <person name="Rheinbay E."/>
            <person name="Grabherr M."/>
            <person name="Forche A."/>
            <person name="Reedy J.L."/>
            <person name="Agrafioti I."/>
            <person name="Arnaud M.B."/>
            <person name="Bates S."/>
            <person name="Brown A.J."/>
            <person name="Brunke S."/>
            <person name="Costanzo M.C."/>
            <person name="Fitzpatrick D.A."/>
            <person name="de Groot P.W."/>
            <person name="Harris D."/>
            <person name="Hoyer L.L."/>
            <person name="Hube B."/>
            <person name="Klis F.M."/>
            <person name="Kodira C."/>
            <person name="Lennard N."/>
            <person name="Logue M.E."/>
            <person name="Martin R."/>
            <person name="Neiman A.M."/>
            <person name="Nikolaou E."/>
            <person name="Quail M.A."/>
            <person name="Quinn J."/>
            <person name="Santos M.C."/>
            <person name="Schmitzberger F.F."/>
            <person name="Sherlock G."/>
            <person name="Shah P."/>
            <person name="Silverstein K.A."/>
            <person name="Skrzypek M.S."/>
            <person name="Soll D."/>
            <person name="Staggs R."/>
            <person name="Stansfield I."/>
            <person name="Stumpf M.P."/>
            <person name="Sudbery P.E."/>
            <person name="Srikantha T."/>
            <person name="Zeng Q."/>
            <person name="Berman J."/>
            <person name="Berriman M."/>
            <person name="Heitman J."/>
            <person name="Gow N.A."/>
            <person name="Lorenz M.C."/>
            <person name="Birren B.W."/>
            <person name="Kellis M."/>
            <person name="Cuomo C.A."/>
        </authorList>
    </citation>
    <scope>NUCLEOTIDE SEQUENCE [LARGE SCALE GENOMIC DNA]</scope>
    <source>
        <strain evidence="13">ATCC MYA-3404 / T1</strain>
    </source>
</reference>
<dbReference type="VEuPathDB" id="FungiDB:CTRG_02716"/>
<keyword evidence="13" id="KW-1185">Reference proteome</keyword>
<evidence type="ECO:0000256" key="7">
    <source>
        <dbReference type="ARBA" id="ARBA00023242"/>
    </source>
</evidence>
<dbReference type="EMBL" id="GG692397">
    <property type="protein sequence ID" value="EER33898.1"/>
    <property type="molecule type" value="Genomic_DNA"/>
</dbReference>
<organism evidence="12 13">
    <name type="scientific">Candida tropicalis (strain ATCC MYA-3404 / T1)</name>
    <name type="common">Yeast</name>
    <dbReference type="NCBI Taxonomy" id="294747"/>
    <lineage>
        <taxon>Eukaryota</taxon>
        <taxon>Fungi</taxon>
        <taxon>Dikarya</taxon>
        <taxon>Ascomycota</taxon>
        <taxon>Saccharomycotina</taxon>
        <taxon>Pichiomycetes</taxon>
        <taxon>Debaryomycetaceae</taxon>
        <taxon>Candida/Lodderomyces clade</taxon>
        <taxon>Candida</taxon>
    </lineage>
</organism>
<dbReference type="GO" id="GO:0051321">
    <property type="term" value="P:meiotic cell cycle"/>
    <property type="evidence" value="ECO:0007669"/>
    <property type="project" value="UniProtKB-KW"/>
</dbReference>
<dbReference type="RefSeq" id="XP_002548419.1">
    <property type="nucleotide sequence ID" value="XM_002548373.1"/>
</dbReference>
<evidence type="ECO:0000256" key="8">
    <source>
        <dbReference type="ARBA" id="ARBA00023254"/>
    </source>
</evidence>
<dbReference type="GeneID" id="8302105"/>
<dbReference type="KEGG" id="ctp:CTRG_02716"/>
<feature type="compositionally biased region" description="Acidic residues" evidence="10">
    <location>
        <begin position="1237"/>
        <end position="1247"/>
    </location>
</feature>
<dbReference type="GO" id="GO:0000076">
    <property type="term" value="P:DNA replication checkpoint signaling"/>
    <property type="evidence" value="ECO:0007669"/>
    <property type="project" value="TreeGrafter"/>
</dbReference>
<dbReference type="STRING" id="294747.C5M8J4"/>
<evidence type="ECO:0000256" key="4">
    <source>
        <dbReference type="ARBA" id="ARBA00022763"/>
    </source>
</evidence>
<evidence type="ECO:0000256" key="10">
    <source>
        <dbReference type="SAM" id="MobiDB-lite"/>
    </source>
</evidence>
<dbReference type="GO" id="GO:0043111">
    <property type="term" value="P:replication fork arrest"/>
    <property type="evidence" value="ECO:0007669"/>
    <property type="project" value="TreeGrafter"/>
</dbReference>
<dbReference type="InterPro" id="IPR006906">
    <property type="entry name" value="Timeless_N"/>
</dbReference>
<dbReference type="OrthoDB" id="310853at2759"/>
<evidence type="ECO:0000256" key="9">
    <source>
        <dbReference type="ARBA" id="ARBA00023306"/>
    </source>
</evidence>
<sequence length="1297" mass="148761">MSSSGPESEFEEYSDGGELDGFIDYSDEENQQENPQQVELQLNSDGEVEEEEEDRIRALTTTLKPNETQAQKLLKAHISVLVSALGGPDHTSDIQPPPYKLGHDALACLKDIKRWIKAVDEKKNNYEVALACAETGLVPNDLLVILCQWEDKMQKKQAIVNKTTTEKTMLACLELLVLLTWPVEFSKELSESQKLLYSNIKKVHVTYKKQILTYNNGQLLKAVIRLVLPTIAKSRIDREPRDNQIMKLVLYLIRNILAIEPANQSISGKSSDKGSTALASDLPVGISLDDISISHILTVFKKNKVLMLLLTISGSLGVEFDREMFGELCLECIYLMVKGMSASDVLVKKEFPKLSTPSTTTSTTATGTDFVPDSINASQPLQSVTTTSGLQLQDLLSTESKRKKIQTSTISSRHGRFGSLLSIRSSDSNSFVVSGQEALIDANSSMAKLDKSKKWKSVTYFRYDSDDYVKTTTPVYLNVMGQSIMNTFIEQFLSGGCFNNLIECMGSRLTSQSDLAMIDELFVASYFFTIAWFLSYQREKIALNPDDHELNYGSVGAALSEVNFVLIISYFRDSFTLKRWNSLHVAMICFRELLQISNSIFGKRKNINSKDIENEDDVSQHEVDRELAEGIIRKLFSFRDFMNIIIQIPQTAAKHSPDYLRVSVSVVHILLKAFESFANEDVQLYIQSKRRQKRKNRSRINNLDKATEDRLRDVIYASDEELDESSAKEITQERKLDFSKTEARFFHQAIVTTYIKYLSRFEDLSDQEIKICLSYFHRLFVVRKDYTGLYRMDFMQVLHRLRNFLQRGSSIRLRVEEFIYYFMKKFKLALERFPLPIEVLFPRFEDQETRVYLATGELYEKQEESSSTRVPRLAKELEFVREFTLDEKIKILVSQLHIQEKQMLLNWLISELERIINDRILDSEAIIELNGTNQFRRLFINNGYLRLLLKLIGFDLPFTMEENPELPTSVEIGYLTKIADLIKKWNSGQPVIFEDDKSPSFFLRTRESGYDEDDYDDVEYDGKYNPDDESIAFETQANPNSTNFAVSQLDQLDELERQLMLSQRNKEHRSDPDHVRGKARRKKKKRPDDNSQKKSKSKTSHKDPNHIRRRRIPKDLLDDDLHVIKSAEFINESDDESDDEKDKEFFEREERMRKLVDDIGGIATPAQLLEIQKLWKNLEIKGGDKTAVSVAKAVKEVGLFVAESDNEDGPQEETHINTPEQSQVSLPSLSPIPQEVVDADAEEEEEGQISSHTSDTSDVELEVESSKRKLDDDVEETLTVQTTKRKRMIITDDEDDE</sequence>
<feature type="domain" description="Timeless N-terminal" evidence="11">
    <location>
        <begin position="98"/>
        <end position="423"/>
    </location>
</feature>
<dbReference type="PANTHER" id="PTHR22940:SF4">
    <property type="entry name" value="PROTEIN TIMELESS HOMOLOG"/>
    <property type="match status" value="1"/>
</dbReference>
<keyword evidence="7" id="KW-0539">Nucleus</keyword>
<evidence type="ECO:0000313" key="13">
    <source>
        <dbReference type="Proteomes" id="UP000002037"/>
    </source>
</evidence>
<feature type="region of interest" description="Disordered" evidence="10">
    <location>
        <begin position="1204"/>
        <end position="1274"/>
    </location>
</feature>